<evidence type="ECO:0000256" key="3">
    <source>
        <dbReference type="ARBA" id="ARBA00022490"/>
    </source>
</evidence>
<comment type="subcellular location">
    <subcellularLocation>
        <location evidence="1 7">Cytoplasm</location>
    </subcellularLocation>
</comment>
<proteinExistence type="inferred from homology"/>
<dbReference type="PANTHER" id="PTHR11579:SF0">
    <property type="entry name" value="PROTEIN-L-ISOASPARTATE(D-ASPARTATE) O-METHYLTRANSFERASE"/>
    <property type="match status" value="1"/>
</dbReference>
<evidence type="ECO:0000256" key="1">
    <source>
        <dbReference type="ARBA" id="ARBA00004496"/>
    </source>
</evidence>
<dbReference type="Gene3D" id="3.40.50.150">
    <property type="entry name" value="Vaccinia Virus protein VP39"/>
    <property type="match status" value="1"/>
</dbReference>
<comment type="caution">
    <text evidence="8">The sequence shown here is derived from an EMBL/GenBank/DDBJ whole genome shotgun (WGS) entry which is preliminary data.</text>
</comment>
<dbReference type="CDD" id="cd02440">
    <property type="entry name" value="AdoMet_MTases"/>
    <property type="match status" value="1"/>
</dbReference>
<dbReference type="SUPFAM" id="SSF53335">
    <property type="entry name" value="S-adenosyl-L-methionine-dependent methyltransferases"/>
    <property type="match status" value="1"/>
</dbReference>
<keyword evidence="4 7" id="KW-0489">Methyltransferase</keyword>
<evidence type="ECO:0000313" key="8">
    <source>
        <dbReference type="EMBL" id="KPJ69751.1"/>
    </source>
</evidence>
<evidence type="ECO:0000313" key="9">
    <source>
        <dbReference type="Proteomes" id="UP000051861"/>
    </source>
</evidence>
<keyword evidence="5 7" id="KW-0808">Transferase</keyword>
<feature type="active site" evidence="7">
    <location>
        <position position="61"/>
    </location>
</feature>
<organism evidence="8 9">
    <name type="scientific">candidate division WOR-1 bacterium DG_54_3</name>
    <dbReference type="NCBI Taxonomy" id="1703775"/>
    <lineage>
        <taxon>Bacteria</taxon>
        <taxon>Bacillati</taxon>
        <taxon>Saganbacteria</taxon>
    </lineage>
</organism>
<dbReference type="EC" id="2.1.1.77" evidence="7"/>
<evidence type="ECO:0000256" key="4">
    <source>
        <dbReference type="ARBA" id="ARBA00022603"/>
    </source>
</evidence>
<evidence type="ECO:0000256" key="2">
    <source>
        <dbReference type="ARBA" id="ARBA00005369"/>
    </source>
</evidence>
<keyword evidence="3 7" id="KW-0963">Cytoplasm</keyword>
<evidence type="ECO:0000256" key="5">
    <source>
        <dbReference type="ARBA" id="ARBA00022679"/>
    </source>
</evidence>
<dbReference type="FunFam" id="3.40.50.150:FF:000010">
    <property type="entry name" value="Protein-L-isoaspartate O-methyltransferase"/>
    <property type="match status" value="1"/>
</dbReference>
<dbReference type="GO" id="GO:0005737">
    <property type="term" value="C:cytoplasm"/>
    <property type="evidence" value="ECO:0007669"/>
    <property type="project" value="UniProtKB-SubCell"/>
</dbReference>
<evidence type="ECO:0000256" key="7">
    <source>
        <dbReference type="HAMAP-Rule" id="MF_00090"/>
    </source>
</evidence>
<dbReference type="NCBIfam" id="NF001453">
    <property type="entry name" value="PRK00312.1"/>
    <property type="match status" value="1"/>
</dbReference>
<dbReference type="NCBIfam" id="TIGR00080">
    <property type="entry name" value="pimt"/>
    <property type="match status" value="1"/>
</dbReference>
<evidence type="ECO:0000256" key="6">
    <source>
        <dbReference type="ARBA" id="ARBA00022691"/>
    </source>
</evidence>
<name>A0A0S7Y4T0_UNCSA</name>
<dbReference type="AlphaFoldDB" id="A0A0S7Y4T0"/>
<dbReference type="GO" id="GO:0004719">
    <property type="term" value="F:protein-L-isoaspartate (D-aspartate) O-methyltransferase activity"/>
    <property type="evidence" value="ECO:0007669"/>
    <property type="project" value="UniProtKB-UniRule"/>
</dbReference>
<comment type="function">
    <text evidence="7">Catalyzes the methyl esterification of L-isoaspartyl residues in peptides and proteins that result from spontaneous decomposition of normal L-aspartyl and L-asparaginyl residues. It plays a role in the repair and/or degradation of damaged proteins.</text>
</comment>
<comment type="catalytic activity">
    <reaction evidence="7">
        <text>[protein]-L-isoaspartate + S-adenosyl-L-methionine = [protein]-L-isoaspartate alpha-methyl ester + S-adenosyl-L-homocysteine</text>
        <dbReference type="Rhea" id="RHEA:12705"/>
        <dbReference type="Rhea" id="RHEA-COMP:12143"/>
        <dbReference type="Rhea" id="RHEA-COMP:12144"/>
        <dbReference type="ChEBI" id="CHEBI:57856"/>
        <dbReference type="ChEBI" id="CHEBI:59789"/>
        <dbReference type="ChEBI" id="CHEBI:90596"/>
        <dbReference type="ChEBI" id="CHEBI:90598"/>
        <dbReference type="EC" id="2.1.1.77"/>
    </reaction>
</comment>
<keyword evidence="6 7" id="KW-0949">S-adenosyl-L-methionine</keyword>
<sequence>MSYQELRKEMVETQLIPRGISDKRVLEAFRKVPRHKFIPENLLASAYDDCALPIGEGQTISQPYMVAIMTEKLKLKGNEKVLEIGTGSGYQAAILAELCQKVYSVERIQALSERARKAIQEAGYTNIEFVVKDGTQGYSEASPYDGIIVTAGCLTIPEPLIRQLKDGGRLVIPVGDIFQQILTTASKHGTQISTQESVPCIFVPLVGKYGWST</sequence>
<accession>A0A0S7Y4T0</accession>
<dbReference type="PANTHER" id="PTHR11579">
    <property type="entry name" value="PROTEIN-L-ISOASPARTATE O-METHYLTRANSFERASE"/>
    <property type="match status" value="1"/>
</dbReference>
<dbReference type="EMBL" id="LIZX01000015">
    <property type="protein sequence ID" value="KPJ69751.1"/>
    <property type="molecule type" value="Genomic_DNA"/>
</dbReference>
<protein>
    <recommendedName>
        <fullName evidence="7">Protein-L-isoaspartate O-methyltransferase</fullName>
        <ecNumber evidence="7">2.1.1.77</ecNumber>
    </recommendedName>
    <alternativeName>
        <fullName evidence="7">L-isoaspartyl protein carboxyl methyltransferase</fullName>
    </alternativeName>
    <alternativeName>
        <fullName evidence="7">Protein L-isoaspartyl methyltransferase</fullName>
    </alternativeName>
    <alternativeName>
        <fullName evidence="7">Protein-beta-aspartate methyltransferase</fullName>
        <shortName evidence="7">PIMT</shortName>
    </alternativeName>
</protein>
<comment type="similarity">
    <text evidence="2 7">Belongs to the methyltransferase superfamily. L-isoaspartyl/D-aspartyl protein methyltransferase family.</text>
</comment>
<dbReference type="InterPro" id="IPR029063">
    <property type="entry name" value="SAM-dependent_MTases_sf"/>
</dbReference>
<dbReference type="Pfam" id="PF01135">
    <property type="entry name" value="PCMT"/>
    <property type="match status" value="1"/>
</dbReference>
<dbReference type="GO" id="GO:0032259">
    <property type="term" value="P:methylation"/>
    <property type="evidence" value="ECO:0007669"/>
    <property type="project" value="UniProtKB-KW"/>
</dbReference>
<reference evidence="8 9" key="1">
    <citation type="journal article" date="2015" name="Microbiome">
        <title>Genomic resolution of linkages in carbon, nitrogen, and sulfur cycling among widespread estuary sediment bacteria.</title>
        <authorList>
            <person name="Baker B.J."/>
            <person name="Lazar C.S."/>
            <person name="Teske A.P."/>
            <person name="Dick G.J."/>
        </authorList>
    </citation>
    <scope>NUCLEOTIDE SEQUENCE [LARGE SCALE GENOMIC DNA]</scope>
    <source>
        <strain evidence="8">DG_54_3</strain>
    </source>
</reference>
<dbReference type="GO" id="GO:0030091">
    <property type="term" value="P:protein repair"/>
    <property type="evidence" value="ECO:0007669"/>
    <property type="project" value="UniProtKB-UniRule"/>
</dbReference>
<dbReference type="InterPro" id="IPR000682">
    <property type="entry name" value="PCMT"/>
</dbReference>
<gene>
    <name evidence="7" type="primary">pcm</name>
    <name evidence="8" type="ORF">AMJ44_02745</name>
</gene>
<dbReference type="PATRIC" id="fig|1703775.3.peg.3408"/>
<dbReference type="Proteomes" id="UP000051861">
    <property type="component" value="Unassembled WGS sequence"/>
</dbReference>
<dbReference type="HAMAP" id="MF_00090">
    <property type="entry name" value="PIMT"/>
    <property type="match status" value="1"/>
</dbReference>